<dbReference type="EMBL" id="CP002686">
    <property type="protein sequence ID" value="ANM64750.1"/>
    <property type="molecule type" value="Genomic_DNA"/>
</dbReference>
<dbReference type="ExpressionAtlas" id="A0A1I9LQ92">
    <property type="expression patterns" value="baseline and differential"/>
</dbReference>
<keyword evidence="6" id="KW-1267">Proteomics identification</keyword>
<proteinExistence type="evidence at protein level"/>
<gene>
    <name evidence="3 4" type="ordered locus">At3g02670</name>
    <name evidence="4" type="ORF">F16B3.30</name>
    <name evidence="4" type="ORF">F16B3_30</name>
</gene>
<feature type="signal peptide" evidence="2">
    <location>
        <begin position="1"/>
        <end position="25"/>
    </location>
</feature>
<keyword evidence="2" id="KW-0732">Signal</keyword>
<dbReference type="KEGG" id="ath:AT3G02670"/>
<dbReference type="AlphaFoldDB" id="A0A1I9LQ92"/>
<organism evidence="4 5">
    <name type="scientific">Arabidopsis thaliana</name>
    <name type="common">Mouse-ear cress</name>
    <dbReference type="NCBI Taxonomy" id="3702"/>
    <lineage>
        <taxon>Eukaryota</taxon>
        <taxon>Viridiplantae</taxon>
        <taxon>Streptophyta</taxon>
        <taxon>Embryophyta</taxon>
        <taxon>Tracheophyta</taxon>
        <taxon>Spermatophyta</taxon>
        <taxon>Magnoliopsida</taxon>
        <taxon>eudicotyledons</taxon>
        <taxon>Gunneridae</taxon>
        <taxon>Pentapetalae</taxon>
        <taxon>rosids</taxon>
        <taxon>malvids</taxon>
        <taxon>Brassicales</taxon>
        <taxon>Brassicaceae</taxon>
        <taxon>Camelineae</taxon>
        <taxon>Arabidopsis</taxon>
    </lineage>
</organism>
<reference evidence="5" key="2">
    <citation type="journal article" date="2017" name="Plant J.">
        <title>Araport11: a complete reannotation of the Arabidopsis thaliana reference genome.</title>
        <authorList>
            <person name="Cheng C.Y."/>
            <person name="Krishnakumar V."/>
            <person name="Chan A.P."/>
            <person name="Thibaud-Nissen F."/>
            <person name="Schobel S."/>
            <person name="Town C.D."/>
        </authorList>
    </citation>
    <scope>GENOME REANNOTATION</scope>
    <source>
        <strain evidence="5">cv. Columbia</strain>
    </source>
</reference>
<dbReference type="Araport" id="AT3G02670"/>
<evidence type="ECO:0000313" key="5">
    <source>
        <dbReference type="Proteomes" id="UP000006548"/>
    </source>
</evidence>
<evidence type="ECO:0000313" key="3">
    <source>
        <dbReference type="Araport" id="AT3G02670"/>
    </source>
</evidence>
<evidence type="ECO:0000256" key="1">
    <source>
        <dbReference type="SAM" id="MobiDB-lite"/>
    </source>
</evidence>
<dbReference type="GeneID" id="821280"/>
<dbReference type="TAIR" id="AT3G02670"/>
<keyword evidence="5" id="KW-1185">Reference proteome</keyword>
<dbReference type="OrthoDB" id="10604926at2759"/>
<reference evidence="4 5" key="1">
    <citation type="journal article" date="2000" name="Nature">
        <title>Sequence and analysis of chromosome 3 of the plant Arabidopsis thaliana.</title>
        <authorList>
            <consortium name="European Union Chromosome 3 Arabidopsis Sequencing Consortium"/>
            <consortium name="Institute for Genomic Research"/>
            <consortium name="Kazusa DNA Research Institute"/>
            <person name="Salanoubat M."/>
            <person name="Lemcke K."/>
            <person name="Rieger M."/>
            <person name="Ansorge W."/>
            <person name="Unseld M."/>
            <person name="Fartmann B."/>
            <person name="Valle G."/>
            <person name="Blocker H."/>
            <person name="Perez-Alonso M."/>
            <person name="Obermaier B."/>
            <person name="Delseny M."/>
            <person name="Boutry M."/>
            <person name="Grivell L.A."/>
            <person name="Mache R."/>
            <person name="Puigdomenech P."/>
            <person name="De Simone V."/>
            <person name="Choisne N."/>
            <person name="Artiguenave F."/>
            <person name="Robert C."/>
            <person name="Brottier P."/>
            <person name="Wincker P."/>
            <person name="Cattolico L."/>
            <person name="Weissenbach J."/>
            <person name="Saurin W."/>
            <person name="Quetier F."/>
            <person name="Schafer M."/>
            <person name="Muller-Auer S."/>
            <person name="Gabel C."/>
            <person name="Fuchs M."/>
            <person name="Benes V."/>
            <person name="Wurmbach E."/>
            <person name="Drzonek H."/>
            <person name="Erfle H."/>
            <person name="Jordan N."/>
            <person name="Bangert S."/>
            <person name="Wiedelmann R."/>
            <person name="Kranz H."/>
            <person name="Voss H."/>
            <person name="Holland R."/>
            <person name="Brandt P."/>
            <person name="Nyakatura G."/>
            <person name="Vezzi A."/>
            <person name="D'Angelo M."/>
            <person name="Pallavicini A."/>
            <person name="Toppo S."/>
            <person name="Simionati B."/>
            <person name="Conrad A."/>
            <person name="Hornischer K."/>
            <person name="Kauer G."/>
            <person name="Lohnert T.H."/>
            <person name="Nordsiek G."/>
            <person name="Reichelt J."/>
            <person name="Scharfe M."/>
            <person name="Schon O."/>
            <person name="Bargues M."/>
            <person name="Terol J."/>
            <person name="Climent J."/>
            <person name="Navarro P."/>
            <person name="Collado C."/>
            <person name="Perez-Perez A."/>
            <person name="Ottenwalder B."/>
            <person name="Duchemin D."/>
            <person name="Cooke R."/>
            <person name="Laudie M."/>
            <person name="Berger-Llauro C."/>
            <person name="Purnelle B."/>
            <person name="Masuy D."/>
            <person name="de Haan M."/>
            <person name="Maarse A.C."/>
            <person name="Alcaraz J.P."/>
            <person name="Cottet A."/>
            <person name="Casacuberta E."/>
            <person name="Monfort A."/>
            <person name="Argiriou A."/>
            <person name="flores M."/>
            <person name="Liguori R."/>
            <person name="Vitale D."/>
            <person name="Mannhaupt G."/>
            <person name="Haase D."/>
            <person name="Schoof H."/>
            <person name="Rudd S."/>
            <person name="Zaccaria P."/>
            <person name="Mewes H.W."/>
            <person name="Mayer K.F."/>
            <person name="Kaul S."/>
            <person name="Town C.D."/>
            <person name="Koo H.L."/>
            <person name="Tallon L.J."/>
            <person name="Jenkins J."/>
            <person name="Rooney T."/>
            <person name="Rizzo M."/>
            <person name="Walts A."/>
            <person name="Utterback T."/>
            <person name="Fujii C.Y."/>
            <person name="Shea T.P."/>
            <person name="Creasy T.H."/>
            <person name="Haas B."/>
            <person name="Maiti R."/>
            <person name="Wu D."/>
            <person name="Peterson J."/>
            <person name="Van Aken S."/>
            <person name="Pai G."/>
            <person name="Militscher J."/>
            <person name="Sellers P."/>
            <person name="Gill J.E."/>
            <person name="Feldblyum T.V."/>
            <person name="Preuss D."/>
            <person name="Lin X."/>
            <person name="Nierman W.C."/>
            <person name="Salzberg S.L."/>
            <person name="White O."/>
            <person name="Venter J.C."/>
            <person name="Fraser C.M."/>
            <person name="Kaneko T."/>
            <person name="Nakamura Y."/>
            <person name="Sato S."/>
            <person name="Kato T."/>
            <person name="Asamizu E."/>
            <person name="Sasamoto S."/>
            <person name="Kimura T."/>
            <person name="Idesawa K."/>
            <person name="Kawashima K."/>
            <person name="Kishida Y."/>
            <person name="Kiyokawa C."/>
            <person name="Kohara M."/>
            <person name="Matsumoto M."/>
            <person name="Matsuno A."/>
            <person name="Muraki A."/>
            <person name="Nakayama S."/>
            <person name="Nakazaki N."/>
            <person name="Shinpo S."/>
            <person name="Takeuchi C."/>
            <person name="Wada T."/>
            <person name="Watanabe A."/>
            <person name="Yamada M."/>
            <person name="Yasuda M."/>
            <person name="Tabata S."/>
        </authorList>
    </citation>
    <scope>NUCLEOTIDE SEQUENCE [LARGE SCALE GENOMIC DNA]</scope>
    <source>
        <strain evidence="5">cv. Columbia</strain>
    </source>
</reference>
<dbReference type="Proteomes" id="UP000006548">
    <property type="component" value="Chromosome 3"/>
</dbReference>
<name>A0A1I9LQ92_ARATH</name>
<feature type="chain" id="PRO_5009605520" evidence="2">
    <location>
        <begin position="26"/>
        <end position="195"/>
    </location>
</feature>
<sequence length="195" mass="19934">MASLATTLALILFLIFHLTPETTVARPLNDADAKPVDRVVTTTTNEANNLAFVSDPFSSLQSSPPTSPIPGSPGFRLPFPFPSSPGGNPGIPGIPGIPGLPGIPGSPGFRLPFPFPSSPGGGSIPGIPGSPGFRLPFPFPPSGGGIPGLPLPFPPLPPVTIPGLPLPFPPLPPVTIPSFPGFRFPPLPFLPPSTQ</sequence>
<feature type="region of interest" description="Disordered" evidence="1">
    <location>
        <begin position="55"/>
        <end position="93"/>
    </location>
</feature>
<accession>A0A1I9LQ92</accession>
<protein>
    <submittedName>
        <fullName evidence="4">Glycine-rich protein family</fullName>
    </submittedName>
</protein>
<evidence type="ECO:0000313" key="4">
    <source>
        <dbReference type="EMBL" id="ANM64750.1"/>
    </source>
</evidence>
<evidence type="ECO:0000256" key="2">
    <source>
        <dbReference type="SAM" id="SignalP"/>
    </source>
</evidence>
<evidence type="ECO:0007829" key="6">
    <source>
        <dbReference type="PeptideAtlas" id="A0A1I9LQ92"/>
    </source>
</evidence>